<dbReference type="OMA" id="LYPFCVK"/>
<evidence type="ECO:0000313" key="3">
    <source>
        <dbReference type="EMBL" id="CRG92266.1"/>
    </source>
</evidence>
<dbReference type="EMBL" id="CVMT01000012">
    <property type="protein sequence ID" value="CRG92266.1"/>
    <property type="molecule type" value="Genomic_DNA"/>
</dbReference>
<accession>A0A0U1MBE8</accession>
<feature type="compositionally biased region" description="Polar residues" evidence="1">
    <location>
        <begin position="203"/>
        <end position="216"/>
    </location>
</feature>
<evidence type="ECO:0000256" key="1">
    <source>
        <dbReference type="SAM" id="MobiDB-lite"/>
    </source>
</evidence>
<dbReference type="GO" id="GO:0005634">
    <property type="term" value="C:nucleus"/>
    <property type="evidence" value="ECO:0007669"/>
    <property type="project" value="TreeGrafter"/>
</dbReference>
<feature type="compositionally biased region" description="Basic and acidic residues" evidence="1">
    <location>
        <begin position="10"/>
        <end position="20"/>
    </location>
</feature>
<dbReference type="AlphaFoldDB" id="A0A0U1MBE8"/>
<organism evidence="3 4">
    <name type="scientific">Talaromyces islandicus</name>
    <name type="common">Penicillium islandicum</name>
    <dbReference type="NCBI Taxonomy" id="28573"/>
    <lineage>
        <taxon>Eukaryota</taxon>
        <taxon>Fungi</taxon>
        <taxon>Dikarya</taxon>
        <taxon>Ascomycota</taxon>
        <taxon>Pezizomycotina</taxon>
        <taxon>Eurotiomycetes</taxon>
        <taxon>Eurotiomycetidae</taxon>
        <taxon>Eurotiales</taxon>
        <taxon>Trichocomaceae</taxon>
        <taxon>Talaromyces</taxon>
        <taxon>Talaromyces sect. Islandici</taxon>
    </lineage>
</organism>
<name>A0A0U1MBE8_TALIS</name>
<reference evidence="3 4" key="1">
    <citation type="submission" date="2015-04" db="EMBL/GenBank/DDBJ databases">
        <authorList>
            <person name="Syromyatnikov M.Y."/>
            <person name="Popov V.N."/>
        </authorList>
    </citation>
    <scope>NUCLEOTIDE SEQUENCE [LARGE SCALE GENOMIC DNA]</scope>
    <source>
        <strain evidence="3">WF-38-12</strain>
    </source>
</reference>
<dbReference type="PANTHER" id="PTHR13360:SF1">
    <property type="entry name" value="ACTIVATING SIGNAL COINTEGRATOR 1 COMPLEX SUBUNIT 1"/>
    <property type="match status" value="1"/>
</dbReference>
<evidence type="ECO:0000259" key="2">
    <source>
        <dbReference type="Pfam" id="PF10469"/>
    </source>
</evidence>
<gene>
    <name evidence="3" type="ORF">PISL3812_09323</name>
</gene>
<dbReference type="Gene3D" id="3.90.1140.10">
    <property type="entry name" value="Cyclic phosphodiesterase"/>
    <property type="match status" value="1"/>
</dbReference>
<feature type="region of interest" description="Disordered" evidence="1">
    <location>
        <begin position="194"/>
        <end position="224"/>
    </location>
</feature>
<dbReference type="InterPro" id="IPR019510">
    <property type="entry name" value="AKAP7-like_phosphoesterase"/>
</dbReference>
<dbReference type="InterPro" id="IPR009210">
    <property type="entry name" value="ASCC1"/>
</dbReference>
<dbReference type="GO" id="GO:0006307">
    <property type="term" value="P:DNA alkylation repair"/>
    <property type="evidence" value="ECO:0007669"/>
    <property type="project" value="InterPro"/>
</dbReference>
<feature type="region of interest" description="Disordered" evidence="1">
    <location>
        <begin position="1"/>
        <end position="20"/>
    </location>
</feature>
<feature type="domain" description="A-kinase anchor protein 7-like phosphoesterase" evidence="2">
    <location>
        <begin position="24"/>
        <end position="278"/>
    </location>
</feature>
<dbReference type="PANTHER" id="PTHR13360">
    <property type="entry name" value="ACTIVATING SIGNAL COINTEGRATOR 1 COMPLEX SUBUNIT 1"/>
    <property type="match status" value="1"/>
</dbReference>
<protein>
    <recommendedName>
        <fullName evidence="2">A-kinase anchor protein 7-like phosphoesterase domain-containing protein</fullName>
    </recommendedName>
</protein>
<evidence type="ECO:0000313" key="4">
    <source>
        <dbReference type="Proteomes" id="UP000054383"/>
    </source>
</evidence>
<dbReference type="Pfam" id="PF10469">
    <property type="entry name" value="AKAP7_NLS"/>
    <property type="match status" value="1"/>
</dbReference>
<dbReference type="Proteomes" id="UP000054383">
    <property type="component" value="Unassembled WGS sequence"/>
</dbReference>
<feature type="compositionally biased region" description="Low complexity" evidence="1">
    <location>
        <begin position="306"/>
        <end position="319"/>
    </location>
</feature>
<dbReference type="STRING" id="28573.A0A0U1MBE8"/>
<proteinExistence type="predicted"/>
<feature type="region of interest" description="Disordered" evidence="1">
    <location>
        <begin position="298"/>
        <end position="336"/>
    </location>
</feature>
<dbReference type="GO" id="GO:0006355">
    <property type="term" value="P:regulation of DNA-templated transcription"/>
    <property type="evidence" value="ECO:0007669"/>
    <property type="project" value="TreeGrafter"/>
</dbReference>
<dbReference type="OrthoDB" id="277832at2759"/>
<keyword evidence="4" id="KW-1185">Reference proteome</keyword>
<sequence length="393" mass="43721">MSGTSGPPRENSRQAPKEKRPPLTHFLCFPLVTRTSLPLLEKSFSHFKDNIPLRRKTMADHSRKPRLPLFPDSAVRPLGTLHLTLGVMSLTTKDRLDEAISFLNSLDIEQILREVTSNGADFSRQRSSTSAVSRGSGDLAPISVSLESLYALPNAKAATVLYAKPVDPTSRLYPFGVKLRERFVEAGLIQPDYVKTNPRKGSKITSNNPSQNSTTPAREVTTHKVEKPKLRPLLLHATVVNTIYARGGHSAQNRGKDRRRSGPLTFDARKLISHHHDFYTDGTCVEAKRHDVSDGMLFEEEEEEASSSSESNDESGSTSTQEKAHPSRTVQQITPERKDSTKYPFIWARNFHIEKVCICEMGAKAVGEGDGDPLGARLGQKYRVVAERRLPPF</sequence>